<dbReference type="Proteomes" id="UP000001542">
    <property type="component" value="Unassembled WGS sequence"/>
</dbReference>
<dbReference type="AlphaFoldDB" id="A2DKF3"/>
<reference evidence="3" key="1">
    <citation type="submission" date="2006-10" db="EMBL/GenBank/DDBJ databases">
        <authorList>
            <person name="Amadeo P."/>
            <person name="Zhao Q."/>
            <person name="Wortman J."/>
            <person name="Fraser-Liggett C."/>
            <person name="Carlton J."/>
        </authorList>
    </citation>
    <scope>NUCLEOTIDE SEQUENCE</scope>
    <source>
        <strain evidence="3">G3</strain>
    </source>
</reference>
<feature type="compositionally biased region" description="Low complexity" evidence="1">
    <location>
        <begin position="169"/>
        <end position="182"/>
    </location>
</feature>
<feature type="domain" description="Tubby C-terminal" evidence="2">
    <location>
        <begin position="287"/>
        <end position="425"/>
    </location>
</feature>
<organism evidence="3 4">
    <name type="scientific">Trichomonas vaginalis (strain ATCC PRA-98 / G3)</name>
    <dbReference type="NCBI Taxonomy" id="412133"/>
    <lineage>
        <taxon>Eukaryota</taxon>
        <taxon>Metamonada</taxon>
        <taxon>Parabasalia</taxon>
        <taxon>Trichomonadida</taxon>
        <taxon>Trichomonadidae</taxon>
        <taxon>Trichomonas</taxon>
    </lineage>
</organism>
<dbReference type="InterPro" id="IPR000007">
    <property type="entry name" value="Tubby_C"/>
</dbReference>
<dbReference type="VEuPathDB" id="TrichDB:TVAGG3_0996490"/>
<proteinExistence type="predicted"/>
<dbReference type="VEuPathDB" id="TrichDB:TVAG_190240"/>
<reference evidence="3" key="2">
    <citation type="journal article" date="2007" name="Science">
        <title>Draft genome sequence of the sexually transmitted pathogen Trichomonas vaginalis.</title>
        <authorList>
            <person name="Carlton J.M."/>
            <person name="Hirt R.P."/>
            <person name="Silva J.C."/>
            <person name="Delcher A.L."/>
            <person name="Schatz M."/>
            <person name="Zhao Q."/>
            <person name="Wortman J.R."/>
            <person name="Bidwell S.L."/>
            <person name="Alsmark U.C.M."/>
            <person name="Besteiro S."/>
            <person name="Sicheritz-Ponten T."/>
            <person name="Noel C.J."/>
            <person name="Dacks J.B."/>
            <person name="Foster P.G."/>
            <person name="Simillion C."/>
            <person name="Van de Peer Y."/>
            <person name="Miranda-Saavedra D."/>
            <person name="Barton G.J."/>
            <person name="Westrop G.D."/>
            <person name="Mueller S."/>
            <person name="Dessi D."/>
            <person name="Fiori P.L."/>
            <person name="Ren Q."/>
            <person name="Paulsen I."/>
            <person name="Zhang H."/>
            <person name="Bastida-Corcuera F.D."/>
            <person name="Simoes-Barbosa A."/>
            <person name="Brown M.T."/>
            <person name="Hayes R.D."/>
            <person name="Mukherjee M."/>
            <person name="Okumura C.Y."/>
            <person name="Schneider R."/>
            <person name="Smith A.J."/>
            <person name="Vanacova S."/>
            <person name="Villalvazo M."/>
            <person name="Haas B.J."/>
            <person name="Pertea M."/>
            <person name="Feldblyum T.V."/>
            <person name="Utterback T.R."/>
            <person name="Shu C.L."/>
            <person name="Osoegawa K."/>
            <person name="de Jong P.J."/>
            <person name="Hrdy I."/>
            <person name="Horvathova L."/>
            <person name="Zubacova Z."/>
            <person name="Dolezal P."/>
            <person name="Malik S.B."/>
            <person name="Logsdon J.M. Jr."/>
            <person name="Henze K."/>
            <person name="Gupta A."/>
            <person name="Wang C.C."/>
            <person name="Dunne R.L."/>
            <person name="Upcroft J.A."/>
            <person name="Upcroft P."/>
            <person name="White O."/>
            <person name="Salzberg S.L."/>
            <person name="Tang P."/>
            <person name="Chiu C.-H."/>
            <person name="Lee Y.-S."/>
            <person name="Embley T.M."/>
            <person name="Coombs G.H."/>
            <person name="Mottram J.C."/>
            <person name="Tachezy J."/>
            <person name="Fraser-Liggett C.M."/>
            <person name="Johnson P.J."/>
        </authorList>
    </citation>
    <scope>NUCLEOTIDE SEQUENCE [LARGE SCALE GENOMIC DNA]</scope>
    <source>
        <strain evidence="3">G3</strain>
    </source>
</reference>
<dbReference type="Pfam" id="PF01167">
    <property type="entry name" value="Tub"/>
    <property type="match status" value="1"/>
</dbReference>
<dbReference type="InterPro" id="IPR025659">
    <property type="entry name" value="Tubby-like_C"/>
</dbReference>
<feature type="compositionally biased region" description="Low complexity" evidence="1">
    <location>
        <begin position="146"/>
        <end position="159"/>
    </location>
</feature>
<feature type="region of interest" description="Disordered" evidence="1">
    <location>
        <begin position="44"/>
        <end position="89"/>
    </location>
</feature>
<keyword evidence="4" id="KW-1185">Reference proteome</keyword>
<protein>
    <recommendedName>
        <fullName evidence="2">Tubby C-terminal domain-containing protein</fullName>
    </recommendedName>
</protein>
<accession>A2DKF3</accession>
<dbReference type="Gene3D" id="3.20.90.10">
    <property type="entry name" value="Tubby Protein, Chain A"/>
    <property type="match status" value="1"/>
</dbReference>
<dbReference type="SMR" id="A2DKF3"/>
<name>A2DKF3_TRIV3</name>
<evidence type="ECO:0000313" key="3">
    <source>
        <dbReference type="EMBL" id="EAY19130.1"/>
    </source>
</evidence>
<dbReference type="InParanoid" id="A2DKF3"/>
<dbReference type="KEGG" id="tva:5464695"/>
<evidence type="ECO:0000256" key="1">
    <source>
        <dbReference type="SAM" id="MobiDB-lite"/>
    </source>
</evidence>
<dbReference type="SUPFAM" id="SSF54518">
    <property type="entry name" value="Tubby C-terminal domain-like"/>
    <property type="match status" value="1"/>
</dbReference>
<dbReference type="RefSeq" id="XP_001580116.1">
    <property type="nucleotide sequence ID" value="XM_001580066.1"/>
</dbReference>
<dbReference type="EMBL" id="DS113211">
    <property type="protein sequence ID" value="EAY19130.1"/>
    <property type="molecule type" value="Genomic_DNA"/>
</dbReference>
<dbReference type="OrthoDB" id="8775810at2759"/>
<feature type="compositionally biased region" description="Polar residues" evidence="1">
    <location>
        <begin position="66"/>
        <end position="87"/>
    </location>
</feature>
<feature type="compositionally biased region" description="Polar residues" evidence="1">
    <location>
        <begin position="48"/>
        <end position="58"/>
    </location>
</feature>
<evidence type="ECO:0000313" key="4">
    <source>
        <dbReference type="Proteomes" id="UP000001542"/>
    </source>
</evidence>
<gene>
    <name evidence="3" type="ORF">TVAG_190240</name>
</gene>
<feature type="region of interest" description="Disordered" evidence="1">
    <location>
        <begin position="131"/>
        <end position="195"/>
    </location>
</feature>
<sequence length="432" mass="49130">MKNTITTVPYLSDENAQFRMDFVFFDTALSTSEIKPLHLSLPGKQNLKKTLNPRQTMSRSDKVDNNKASPNQTLRNGNHSPRPTATERQQEPVFVNQVTPNQPQESQPQPNQMNTFKMKRTLQNTLLQRTHSRNSQNMEQQDSPDRQQQPQQSSKYPRPQDSPPHSPNREQQQQRQVQQPVPRRSPVPEPAARQANPMAELGLDFSLTGLYLLPCLTSQTINMIFNVEEPQPNVTRYSLRMPQDVDTEIRLRCDVSGKSRTSKIELYYNDVVVGEFKYNSNNKCFSVGLTALTPAMEACAVLFNPSFSSSSAPRIFDFVIPALKKIDGRNQMFRVPYQEPSTLIQYVSKMAKESIRLKTRIPSNEGNEYDSTFKGKFLLNAPTNFILYHESNQKRDICTFSMVTENSYNLAVSYPLSPIQAFLAAVAASIPL</sequence>
<evidence type="ECO:0000259" key="2">
    <source>
        <dbReference type="Pfam" id="PF01167"/>
    </source>
</evidence>